<dbReference type="GO" id="GO:1990071">
    <property type="term" value="C:TRAPPII protein complex"/>
    <property type="evidence" value="ECO:0007669"/>
    <property type="project" value="InterPro"/>
</dbReference>
<evidence type="ECO:0000259" key="4">
    <source>
        <dbReference type="Pfam" id="PF11817"/>
    </source>
</evidence>
<dbReference type="InterPro" id="IPR056913">
    <property type="entry name" value="TRAPPC10/Trs130_N"/>
</dbReference>
<dbReference type="GO" id="GO:0034498">
    <property type="term" value="P:early endosome to Golgi transport"/>
    <property type="evidence" value="ECO:0007669"/>
    <property type="project" value="TreeGrafter"/>
</dbReference>
<name>A0A6G0T729_APHGL</name>
<comment type="caution">
    <text evidence="8">The sequence shown here is derived from an EMBL/GenBank/DDBJ whole genome shotgun (WGS) entry which is preliminary data.</text>
</comment>
<dbReference type="GO" id="GO:0005829">
    <property type="term" value="C:cytosol"/>
    <property type="evidence" value="ECO:0007669"/>
    <property type="project" value="GOC"/>
</dbReference>
<evidence type="ECO:0000256" key="1">
    <source>
        <dbReference type="ARBA" id="ARBA00004555"/>
    </source>
</evidence>
<feature type="domain" description="TRAPPC10 Ig-like" evidence="7">
    <location>
        <begin position="754"/>
        <end position="859"/>
    </location>
</feature>
<dbReference type="OrthoDB" id="10256906at2759"/>
<proteinExistence type="predicted"/>
<dbReference type="InterPro" id="IPR045126">
    <property type="entry name" value="TRAPPC10/Trs130"/>
</dbReference>
<feature type="domain" description="Trafficking protein particle complex subunit 11" evidence="4">
    <location>
        <begin position="438"/>
        <end position="531"/>
    </location>
</feature>
<feature type="domain" description="TRAPPC10/Trs130 N-terminal" evidence="6">
    <location>
        <begin position="3"/>
        <end position="312"/>
    </location>
</feature>
<accession>A0A6G0T729</accession>
<dbReference type="Pfam" id="PF23036">
    <property type="entry name" value="TRAPPC10_1st"/>
    <property type="match status" value="1"/>
</dbReference>
<evidence type="ECO:0000313" key="8">
    <source>
        <dbReference type="EMBL" id="KAE9526119.1"/>
    </source>
</evidence>
<evidence type="ECO:0000259" key="6">
    <source>
        <dbReference type="Pfam" id="PF23036"/>
    </source>
</evidence>
<keyword evidence="9" id="KW-1185">Reference proteome</keyword>
<gene>
    <name evidence="8" type="ORF">AGLY_013750</name>
</gene>
<dbReference type="AlphaFoldDB" id="A0A6G0T729"/>
<dbReference type="Pfam" id="PF12584">
    <property type="entry name" value="TRAPPC10"/>
    <property type="match status" value="1"/>
</dbReference>
<protein>
    <recommendedName>
        <fullName evidence="10">Trafficking protein particle complex subunit 11 domain-containing protein</fullName>
    </recommendedName>
</protein>
<dbReference type="InterPro" id="IPR056917">
    <property type="entry name" value="Ig_TRAPPC10"/>
</dbReference>
<dbReference type="Proteomes" id="UP000475862">
    <property type="component" value="Unassembled WGS sequence"/>
</dbReference>
<evidence type="ECO:0000313" key="9">
    <source>
        <dbReference type="Proteomes" id="UP000475862"/>
    </source>
</evidence>
<evidence type="ECO:0000259" key="7">
    <source>
        <dbReference type="Pfam" id="PF23604"/>
    </source>
</evidence>
<evidence type="ECO:0000256" key="3">
    <source>
        <dbReference type="ARBA" id="ARBA00023034"/>
    </source>
</evidence>
<dbReference type="PANTHER" id="PTHR13251:SF3">
    <property type="entry name" value="TRAFFICKING PROTEIN PARTICLE COMPLEX SUBUNIT 10"/>
    <property type="match status" value="1"/>
</dbReference>
<sequence>MQATIYYAGDKELFENLKLVLSQSLSQEPIEWRRQYGRPMKMVTLSTDFVPFNKDIVAEQIGTRNLVGRPIMHTFWTQCLDMEVYKSLLRDEIDKWMNEMNKHNIIDWVIIVVETYDLRKHNKLLPRTTVFDKIKSDFAEKKADRCLSVINPPKSEVRCGSSAWRALITNVRLLILSAFDRLFLKYEDNIRNYREQRNDPSWSFCKYFLYQEELAFALEMLGIHDEALVQYDELDAMFTQFILNSQVGNIPQWLTEFQVVLEWWSAVLFMENISRKQREAIKIRKLSLLEFRCYLFSRQASLLMAASKPWIVAERALIFLHQAVSDLKTLEIECPQGSVACWVLQCCAQILVICQSVKKPEHLEECSHHTAPLLYYSLKKLYELGDLCGLLPGNIQTTEQLHTVQVLCGGMQSGHDLTTATESVATLKTALSSSETFSKHYLDIAELAISTYKHNKLMRCAHSLVGLELAKFYTLSGDTTKRTMFLVKALKLFEQDNWKLLIVQTNLELVKCFKKIGNVDQFVKTCLQLASAPECNLQIRQDNFDQMLSMIQDSSIECIYPMDDVIVLDQIDVKCNNEESNYPSTVSLKFKSNLPKTVVCPKIAISVVIGSALKKMKNKLNLVKNTYSYDMNKGNILPMTYNHNYQQDGHFASTGITCLNQKSYLRRQDSQRRKPSMNYNKNEFHDIISANNVEIQPGMNTIDLTLNNSKNIESGIYFLDKLSVILQHHLELLTSLPCGLMFALKNVNSTAQLILPNNKCLFAGIEEMSTLSLQFGTKSKKIVKRIRLHSTPGLTFCLEDKTEFCSEMYVKSPFSMNSSHSVSLPIKLFAQLPPLKDHPRIVHHKLWVKCETSSDEEEMICVSIDFNLPLTVTHRLHTCHYRKFVGINIACHTDWSLALMIPEIICVSPTNSWIFFFLFVGLNIRGLNLGRRLHAVDLKNRSFLEFLKNGETIGYLWEINLSTTDIKSLETSTELLKLNFQTKYSSAEQPDCTQDLNFEFTINNYKTLLLIESGVEMAGKSGEFCRMNTVCTYTANFKRSEHSDYSNIPSNEISFKYEIVADKTMWAVCGRGSGIFNNIYVITFLPNSITQSVSVEVMPLMSGYLPIPTLNVFRYFPSNSRQNIESKMEQFSTGQVYDASKGVQTHVLPRITADTS</sequence>
<evidence type="ECO:0000256" key="2">
    <source>
        <dbReference type="ARBA" id="ARBA00022448"/>
    </source>
</evidence>
<dbReference type="EMBL" id="VYZN01000055">
    <property type="protein sequence ID" value="KAE9526119.1"/>
    <property type="molecule type" value="Genomic_DNA"/>
</dbReference>
<dbReference type="InterPro" id="IPR021773">
    <property type="entry name" value="TPC11"/>
</dbReference>
<dbReference type="InterPro" id="IPR022233">
    <property type="entry name" value="TRAPPC10/Trs130_C"/>
</dbReference>
<keyword evidence="2" id="KW-0813">Transport</keyword>
<evidence type="ECO:0008006" key="10">
    <source>
        <dbReference type="Google" id="ProtNLM"/>
    </source>
</evidence>
<feature type="domain" description="TRAPPC10/Trs130 C-terminal" evidence="5">
    <location>
        <begin position="1020"/>
        <end position="1148"/>
    </location>
</feature>
<organism evidence="8 9">
    <name type="scientific">Aphis glycines</name>
    <name type="common">Soybean aphid</name>
    <dbReference type="NCBI Taxonomy" id="307491"/>
    <lineage>
        <taxon>Eukaryota</taxon>
        <taxon>Metazoa</taxon>
        <taxon>Ecdysozoa</taxon>
        <taxon>Arthropoda</taxon>
        <taxon>Hexapoda</taxon>
        <taxon>Insecta</taxon>
        <taxon>Pterygota</taxon>
        <taxon>Neoptera</taxon>
        <taxon>Paraneoptera</taxon>
        <taxon>Hemiptera</taxon>
        <taxon>Sternorrhyncha</taxon>
        <taxon>Aphidomorpha</taxon>
        <taxon>Aphidoidea</taxon>
        <taxon>Aphididae</taxon>
        <taxon>Aphidini</taxon>
        <taxon>Aphis</taxon>
        <taxon>Aphis</taxon>
    </lineage>
</organism>
<comment type="subcellular location">
    <subcellularLocation>
        <location evidence="1">Golgi apparatus</location>
    </subcellularLocation>
</comment>
<reference evidence="8 9" key="1">
    <citation type="submission" date="2019-08" db="EMBL/GenBank/DDBJ databases">
        <title>The genome of the soybean aphid Biotype 1, its phylome, world population structure and adaptation to the North American continent.</title>
        <authorList>
            <person name="Giordano R."/>
            <person name="Donthu R.K."/>
            <person name="Hernandez A.G."/>
            <person name="Wright C.L."/>
            <person name="Zimin A.V."/>
        </authorList>
    </citation>
    <scope>NUCLEOTIDE SEQUENCE [LARGE SCALE GENOMIC DNA]</scope>
    <source>
        <tissue evidence="8">Whole aphids</tissue>
    </source>
</reference>
<dbReference type="GO" id="GO:0006891">
    <property type="term" value="P:intra-Golgi vesicle-mediated transport"/>
    <property type="evidence" value="ECO:0007669"/>
    <property type="project" value="TreeGrafter"/>
</dbReference>
<keyword evidence="3" id="KW-0333">Golgi apparatus</keyword>
<dbReference type="Pfam" id="PF11817">
    <property type="entry name" value="Foie-gras_1"/>
    <property type="match status" value="1"/>
</dbReference>
<dbReference type="Pfam" id="PF23604">
    <property type="entry name" value="Ig_TRAPPC10"/>
    <property type="match status" value="1"/>
</dbReference>
<dbReference type="PANTHER" id="PTHR13251">
    <property type="entry name" value="EPILEPSY HOLOPROSENCEPHALY CANDIDATE 1/TMEM1"/>
    <property type="match status" value="1"/>
</dbReference>
<evidence type="ECO:0000259" key="5">
    <source>
        <dbReference type="Pfam" id="PF12584"/>
    </source>
</evidence>